<protein>
    <submittedName>
        <fullName evidence="1">Uncharacterized protein</fullName>
    </submittedName>
</protein>
<gene>
    <name evidence="1" type="ORF">NUW54_g8339</name>
</gene>
<proteinExistence type="predicted"/>
<reference evidence="1" key="1">
    <citation type="submission" date="2022-08" db="EMBL/GenBank/DDBJ databases">
        <title>Genome Sequence of Pycnoporus sanguineus.</title>
        <authorList>
            <person name="Buettner E."/>
        </authorList>
    </citation>
    <scope>NUCLEOTIDE SEQUENCE</scope>
    <source>
        <strain evidence="1">CG-C14</strain>
    </source>
</reference>
<evidence type="ECO:0000313" key="2">
    <source>
        <dbReference type="Proteomes" id="UP001144978"/>
    </source>
</evidence>
<organism evidence="1 2">
    <name type="scientific">Trametes sanguinea</name>
    <dbReference type="NCBI Taxonomy" id="158606"/>
    <lineage>
        <taxon>Eukaryota</taxon>
        <taxon>Fungi</taxon>
        <taxon>Dikarya</taxon>
        <taxon>Basidiomycota</taxon>
        <taxon>Agaricomycotina</taxon>
        <taxon>Agaricomycetes</taxon>
        <taxon>Polyporales</taxon>
        <taxon>Polyporaceae</taxon>
        <taxon>Trametes</taxon>
    </lineage>
</organism>
<comment type="caution">
    <text evidence="1">The sequence shown here is derived from an EMBL/GenBank/DDBJ whole genome shotgun (WGS) entry which is preliminary data.</text>
</comment>
<evidence type="ECO:0000313" key="1">
    <source>
        <dbReference type="EMBL" id="KAJ2990911.1"/>
    </source>
</evidence>
<sequence length="362" mass="40208">MLSCWPHEQFNHSSSSRSLVDATQECLFAQSPSAFEYSAHYVPLSLAVFYLCFSSAEGPVPGYKLMSYGIRTRLPRLIYRRRAGLAGEEVVEVIVLACKDPARGVVALLLRPTDGRTATSGHPDNQTSSRQFKVGARCDSAYIRGALLKDMLHTTTSQTPSSGFQRRTQMTSLYIPYRPYELATEPYPTLRRKLSDVEDDELKQSSPIFFTCPCEVTIEGWTLSRLRKAGYIVSNPERNSLVILVRGKPTLVTLCRGKETVTIELRSCTGQYVPNTRSLPPFTATVAFKNPRVRSPRLKAARSEDSNLALLAGCWNDHVQDWPNLTASFSRDGVTVELIFTGSSWADQICVNGGDACSLYTP</sequence>
<dbReference type="Proteomes" id="UP001144978">
    <property type="component" value="Unassembled WGS sequence"/>
</dbReference>
<keyword evidence="2" id="KW-1185">Reference proteome</keyword>
<name>A0ACC1PGW8_9APHY</name>
<accession>A0ACC1PGW8</accession>
<dbReference type="EMBL" id="JANSHE010002565">
    <property type="protein sequence ID" value="KAJ2990911.1"/>
    <property type="molecule type" value="Genomic_DNA"/>
</dbReference>